<dbReference type="KEGG" id="vg:14297466"/>
<reference evidence="1 2" key="1">
    <citation type="journal article" date="2012" name="Virus Genes">
        <title>Isolation and complete genome sequence of a bacteriophage lysing Tetrasphaera jenkinsii, a filamentous bacteria responsible for bulking in activated sludge.</title>
        <authorList>
            <person name="Petrovski S."/>
            <person name="Tillett D."/>
            <person name="Seviour R.J."/>
        </authorList>
    </citation>
    <scope>NUCLEOTIDE SEQUENCE [LARGE SCALE GENOMIC DNA]</scope>
</reference>
<dbReference type="RefSeq" id="YP_007237953.1">
    <property type="nucleotide sequence ID" value="NC_019930.1"/>
</dbReference>
<name>G4W973_9CAUD</name>
<dbReference type="GeneID" id="14297466"/>
<dbReference type="Proteomes" id="UP000002653">
    <property type="component" value="Segment"/>
</dbReference>
<evidence type="ECO:0000313" key="1">
    <source>
        <dbReference type="EMBL" id="ADX42561.1"/>
    </source>
</evidence>
<dbReference type="EMBL" id="HQ225832">
    <property type="protein sequence ID" value="ADX42561.1"/>
    <property type="molecule type" value="Genomic_DNA"/>
</dbReference>
<organism evidence="1 2">
    <name type="scientific">Tetrasphaera phage TJE1</name>
    <dbReference type="NCBI Taxonomy" id="981335"/>
    <lineage>
        <taxon>Viruses</taxon>
        <taxon>Duplodnaviria</taxon>
        <taxon>Heunggongvirae</taxon>
        <taxon>Uroviricota</taxon>
        <taxon>Caudoviricetes</taxon>
        <taxon>Tijeunavirus</taxon>
        <taxon>Tijeunavirus TJE1</taxon>
    </lineage>
</organism>
<evidence type="ECO:0000313" key="2">
    <source>
        <dbReference type="Proteomes" id="UP000002653"/>
    </source>
</evidence>
<proteinExistence type="predicted"/>
<accession>G4W973</accession>
<keyword evidence="2" id="KW-1185">Reference proteome</keyword>
<sequence length="385" mass="40175">MSFDIGGLTWTPETASQHGAEILSAMNALLQAQGLAPIVATPANALWLFMLAVGSKEQTQDENLAQAINSFNLALASDQQIVNLLPIAGTSLIPGAYSTVTMRVTAGDGTVIVPSGIQLPYGTVNFLTTSGITVPTSGIGFVTAICDTLGAVVVPANGLAAFGSNVPNLASVTNPAAAVTGRNVETANQARQRLINGQTIGWNLNGVQQAISAIPGISAARIYFNESTSENLVLTGAVVIPPRHARIIIAGQDSSGYLIASNYLERITPPTDGFMSQSYTFLSGQVFHVYFDEASTQNVFVRVIYDENVPQQSGFGTVITETLTSISFEIGQTISANTILDALAGFQYASLIDAEVSLDGVTWTNKVETNADAVPAITSVTTVAG</sequence>
<protein>
    <submittedName>
        <fullName evidence="1">Putative bacteriophage protein</fullName>
    </submittedName>
</protein>